<evidence type="ECO:0000313" key="5">
    <source>
        <dbReference type="EMBL" id="SDE81529.1"/>
    </source>
</evidence>
<name>A0A1G7G0A5_9RHOB</name>
<keyword evidence="6" id="KW-1185">Reference proteome</keyword>
<proteinExistence type="inferred from homology"/>
<dbReference type="Gene3D" id="3.40.190.10">
    <property type="entry name" value="Periplasmic binding protein-like II"/>
    <property type="match status" value="2"/>
</dbReference>
<dbReference type="STRING" id="282683.SAMN04488105_10827"/>
<dbReference type="AlphaFoldDB" id="A0A1G7G0A5"/>
<dbReference type="SUPFAM" id="SSF53850">
    <property type="entry name" value="Periplasmic binding protein-like II"/>
    <property type="match status" value="1"/>
</dbReference>
<sequence length="375" mass="40330">MGSAFIRGTVAAVAIFAGQAVLADEVTLPRTMVWTSYDLGSTGYVEASAMADALDKNYGTTVRLTPSGTGIGRMLPLAKKRATFGFMGNEIFFASEGMFEFAARDWGPQEVRVLLGRPAAVGLITGLDTDIESVADLKGRKVGFVQASPSTLMNTEAALAFGDLTVDDVEQVIYPGYGAMVQGFIAGEIDAVPVTPTVSALREAEGGRGVRWLDMPGSDSAGWDRVRASATIFSPTSMTVGVSISEDDPAELLGYRYPQLTTYADTSEDEVYNLVKALDESYDLFKDANGVIARWNMQDAGSSPAGAPFHPGAIRYLREMGVWDAEDDAWNETRIARLEAVKSAWAAATEKADAEKVSDDDWPAFWDSYRSDALN</sequence>
<dbReference type="Pfam" id="PF16868">
    <property type="entry name" value="NMT1_3"/>
    <property type="match status" value="1"/>
</dbReference>
<evidence type="ECO:0000313" key="6">
    <source>
        <dbReference type="Proteomes" id="UP000198994"/>
    </source>
</evidence>
<comment type="subcellular location">
    <subcellularLocation>
        <location evidence="1">Periplasm</location>
    </subcellularLocation>
</comment>
<feature type="signal peptide" evidence="4">
    <location>
        <begin position="1"/>
        <end position="23"/>
    </location>
</feature>
<evidence type="ECO:0000256" key="4">
    <source>
        <dbReference type="SAM" id="SignalP"/>
    </source>
</evidence>
<reference evidence="6" key="1">
    <citation type="submission" date="2016-10" db="EMBL/GenBank/DDBJ databases">
        <authorList>
            <person name="Varghese N."/>
            <person name="Submissions S."/>
        </authorList>
    </citation>
    <scope>NUCLEOTIDE SEQUENCE [LARGE SCALE GENOMIC DNA]</scope>
    <source>
        <strain evidence="6">DSM 10146</strain>
    </source>
</reference>
<dbReference type="EMBL" id="FNAV01000008">
    <property type="protein sequence ID" value="SDE81529.1"/>
    <property type="molecule type" value="Genomic_DNA"/>
</dbReference>
<organism evidence="5 6">
    <name type="scientific">Salipiger thiooxidans</name>
    <dbReference type="NCBI Taxonomy" id="282683"/>
    <lineage>
        <taxon>Bacteria</taxon>
        <taxon>Pseudomonadati</taxon>
        <taxon>Pseudomonadota</taxon>
        <taxon>Alphaproteobacteria</taxon>
        <taxon>Rhodobacterales</taxon>
        <taxon>Roseobacteraceae</taxon>
        <taxon>Salipiger</taxon>
    </lineage>
</organism>
<dbReference type="InterPro" id="IPR011852">
    <property type="entry name" value="TRAP_TAXI"/>
</dbReference>
<feature type="chain" id="PRO_5011792566" description="TRAP transporter solute receptor, TAXI family" evidence="4">
    <location>
        <begin position="24"/>
        <end position="375"/>
    </location>
</feature>
<protein>
    <recommendedName>
        <fullName evidence="7">TRAP transporter solute receptor, TAXI family</fullName>
    </recommendedName>
</protein>
<keyword evidence="3 4" id="KW-0732">Signal</keyword>
<dbReference type="PANTHER" id="PTHR30024:SF47">
    <property type="entry name" value="TAURINE-BINDING PERIPLASMIC PROTEIN"/>
    <property type="match status" value="1"/>
</dbReference>
<dbReference type="Proteomes" id="UP000198994">
    <property type="component" value="Unassembled WGS sequence"/>
</dbReference>
<evidence type="ECO:0000256" key="3">
    <source>
        <dbReference type="ARBA" id="ARBA00022729"/>
    </source>
</evidence>
<dbReference type="GO" id="GO:0042918">
    <property type="term" value="P:alkanesulfonate transmembrane transport"/>
    <property type="evidence" value="ECO:0007669"/>
    <property type="project" value="TreeGrafter"/>
</dbReference>
<evidence type="ECO:0000256" key="1">
    <source>
        <dbReference type="ARBA" id="ARBA00004418"/>
    </source>
</evidence>
<dbReference type="NCBIfam" id="TIGR02122">
    <property type="entry name" value="TRAP_TAXI"/>
    <property type="match status" value="1"/>
</dbReference>
<gene>
    <name evidence="5" type="ORF">SAMN04488105_10827</name>
</gene>
<comment type="similarity">
    <text evidence="2">Belongs to the bacterial solute-binding protein SsuA/TauA family.</text>
</comment>
<dbReference type="PANTHER" id="PTHR30024">
    <property type="entry name" value="ALIPHATIC SULFONATES-BINDING PROTEIN-RELATED"/>
    <property type="match status" value="1"/>
</dbReference>
<evidence type="ECO:0008006" key="7">
    <source>
        <dbReference type="Google" id="ProtNLM"/>
    </source>
</evidence>
<accession>A0A1G7G0A5</accession>
<dbReference type="GO" id="GO:0042597">
    <property type="term" value="C:periplasmic space"/>
    <property type="evidence" value="ECO:0007669"/>
    <property type="project" value="UniProtKB-SubCell"/>
</dbReference>
<evidence type="ECO:0000256" key="2">
    <source>
        <dbReference type="ARBA" id="ARBA00010742"/>
    </source>
</evidence>